<protein>
    <recommendedName>
        <fullName evidence="3">Putative T7SS secretion signal domain-containing protein</fullName>
    </recommendedName>
</protein>
<proteinExistence type="predicted"/>
<keyword evidence="2" id="KW-1133">Transmembrane helix</keyword>
<dbReference type="Proteomes" id="UP000598297">
    <property type="component" value="Unassembled WGS sequence"/>
</dbReference>
<sequence>MTRPPLADWESVFGLSEDPTPGDPEVLEQLASQYGTVSEDALSAHSVVSRVDSNELGEGESMEKLRSKLSDLPKQMGKLQTSYEMASGAILKYADRLRESQHQADRALDKGRDAKEKLDAAILVAASATAHVEGLDNAETPPPDDEEARGSARRAMADAKQAEAEASQSVESAEAELEAARLLAVDAQEIRTSDAALAKRELEEAEDEAVDAKAWWEKIGDWLNLAFSVVGAILGVVAMLVTGPIAALVIGGLSVLFGVGAVVLSIVKGAQTGEWDVFGIVTGIVGVVLGGFALAIGKGISAIGKVGLGQWFKNLFWFVPAAQAESYEFQMFNALGEVIQTIAHVPKPALSKLDTVISGLGLILSVGGFIYSIVDAFDKADGGKVHTAPA</sequence>
<feature type="transmembrane region" description="Helical" evidence="2">
    <location>
        <begin position="247"/>
        <end position="266"/>
    </location>
</feature>
<evidence type="ECO:0000313" key="4">
    <source>
        <dbReference type="EMBL" id="NBE52301.1"/>
    </source>
</evidence>
<keyword evidence="2" id="KW-0472">Membrane</keyword>
<name>A0A964UNH4_9ACTN</name>
<accession>A0A964UNH4</accession>
<keyword evidence="5" id="KW-1185">Reference proteome</keyword>
<feature type="domain" description="Putative T7SS secretion signal" evidence="3">
    <location>
        <begin position="21"/>
        <end position="209"/>
    </location>
</feature>
<keyword evidence="2" id="KW-0812">Transmembrane</keyword>
<dbReference type="RefSeq" id="WP_161697104.1">
    <property type="nucleotide sequence ID" value="NZ_JAAAHS010000076.1"/>
</dbReference>
<feature type="transmembrane region" description="Helical" evidence="2">
    <location>
        <begin position="356"/>
        <end position="374"/>
    </location>
</feature>
<dbReference type="InterPro" id="IPR049082">
    <property type="entry name" value="T7SS_signal"/>
</dbReference>
<evidence type="ECO:0000313" key="5">
    <source>
        <dbReference type="Proteomes" id="UP000598297"/>
    </source>
</evidence>
<feature type="region of interest" description="Disordered" evidence="1">
    <location>
        <begin position="132"/>
        <end position="170"/>
    </location>
</feature>
<feature type="transmembrane region" description="Helical" evidence="2">
    <location>
        <begin position="222"/>
        <end position="241"/>
    </location>
</feature>
<organism evidence="4 5">
    <name type="scientific">Streptomyces boluensis</name>
    <dbReference type="NCBI Taxonomy" id="1775135"/>
    <lineage>
        <taxon>Bacteria</taxon>
        <taxon>Bacillati</taxon>
        <taxon>Actinomycetota</taxon>
        <taxon>Actinomycetes</taxon>
        <taxon>Kitasatosporales</taxon>
        <taxon>Streptomycetaceae</taxon>
        <taxon>Streptomyces</taxon>
    </lineage>
</organism>
<evidence type="ECO:0000256" key="2">
    <source>
        <dbReference type="SAM" id="Phobius"/>
    </source>
</evidence>
<reference evidence="4" key="1">
    <citation type="submission" date="2020-01" db="EMBL/GenBank/DDBJ databases">
        <title>Whole-genome analyses of novel actinobacteria.</title>
        <authorList>
            <person name="Sahin N."/>
        </authorList>
    </citation>
    <scope>NUCLEOTIDE SEQUENCE</scope>
    <source>
        <strain evidence="4">YC537</strain>
    </source>
</reference>
<evidence type="ECO:0000256" key="1">
    <source>
        <dbReference type="SAM" id="MobiDB-lite"/>
    </source>
</evidence>
<dbReference type="Pfam" id="PF21725">
    <property type="entry name" value="T7SS_signal"/>
    <property type="match status" value="1"/>
</dbReference>
<feature type="region of interest" description="Disordered" evidence="1">
    <location>
        <begin position="1"/>
        <end position="26"/>
    </location>
</feature>
<dbReference type="OrthoDB" id="4119785at2"/>
<dbReference type="EMBL" id="JAAAHS010000076">
    <property type="protein sequence ID" value="NBE52301.1"/>
    <property type="molecule type" value="Genomic_DNA"/>
</dbReference>
<gene>
    <name evidence="4" type="ORF">GUY60_12865</name>
</gene>
<dbReference type="AlphaFoldDB" id="A0A964UNH4"/>
<feature type="transmembrane region" description="Helical" evidence="2">
    <location>
        <begin position="278"/>
        <end position="297"/>
    </location>
</feature>
<evidence type="ECO:0000259" key="3">
    <source>
        <dbReference type="Pfam" id="PF21725"/>
    </source>
</evidence>
<comment type="caution">
    <text evidence="4">The sequence shown here is derived from an EMBL/GenBank/DDBJ whole genome shotgun (WGS) entry which is preliminary data.</text>
</comment>